<proteinExistence type="predicted"/>
<feature type="non-terminal residue" evidence="2">
    <location>
        <position position="153"/>
    </location>
</feature>
<evidence type="ECO:0000313" key="2">
    <source>
        <dbReference type="EMBL" id="KKK92409.1"/>
    </source>
</evidence>
<reference evidence="2" key="1">
    <citation type="journal article" date="2015" name="Nature">
        <title>Complex archaea that bridge the gap between prokaryotes and eukaryotes.</title>
        <authorList>
            <person name="Spang A."/>
            <person name="Saw J.H."/>
            <person name="Jorgensen S.L."/>
            <person name="Zaremba-Niedzwiedzka K."/>
            <person name="Martijn J."/>
            <person name="Lind A.E."/>
            <person name="van Eijk R."/>
            <person name="Schleper C."/>
            <person name="Guy L."/>
            <person name="Ettema T.J."/>
        </authorList>
    </citation>
    <scope>NUCLEOTIDE SEQUENCE</scope>
</reference>
<gene>
    <name evidence="2" type="ORF">LCGC14_2703230</name>
</gene>
<dbReference type="GO" id="GO:0006351">
    <property type="term" value="P:DNA-templated transcription"/>
    <property type="evidence" value="ECO:0007669"/>
    <property type="project" value="InterPro"/>
</dbReference>
<feature type="domain" description="RNA polymerase Rpb1" evidence="1">
    <location>
        <begin position="72"/>
        <end position="113"/>
    </location>
</feature>
<sequence length="153" mass="17087">MATLEWASDSEEDETIVNVDEPRKLQSEEIENIVVGLRFAVIHTPVQENSIYIHHEKTRRKLAQISIKPSKIPELKKTILQQFYSSVIAPGEAVGVNAAQCIGEPTTQSTLNSVAPNERLIIQEHDGTTRLVTIGNWIDALLVCNESKVQYIP</sequence>
<dbReference type="Pfam" id="PF04998">
    <property type="entry name" value="RNA_pol_Rpb1_5"/>
    <property type="match status" value="1"/>
</dbReference>
<dbReference type="GO" id="GO:0003899">
    <property type="term" value="F:DNA-directed RNA polymerase activity"/>
    <property type="evidence" value="ECO:0007669"/>
    <property type="project" value="InterPro"/>
</dbReference>
<name>A0A0F9BPC2_9ZZZZ</name>
<organism evidence="2">
    <name type="scientific">marine sediment metagenome</name>
    <dbReference type="NCBI Taxonomy" id="412755"/>
    <lineage>
        <taxon>unclassified sequences</taxon>
        <taxon>metagenomes</taxon>
        <taxon>ecological metagenomes</taxon>
    </lineage>
</organism>
<dbReference type="GO" id="GO:0003677">
    <property type="term" value="F:DNA binding"/>
    <property type="evidence" value="ECO:0007669"/>
    <property type="project" value="InterPro"/>
</dbReference>
<dbReference type="SUPFAM" id="SSF64484">
    <property type="entry name" value="beta and beta-prime subunits of DNA dependent RNA-polymerase"/>
    <property type="match status" value="1"/>
</dbReference>
<accession>A0A0F9BPC2</accession>
<dbReference type="EMBL" id="LAZR01048224">
    <property type="protein sequence ID" value="KKK92409.1"/>
    <property type="molecule type" value="Genomic_DNA"/>
</dbReference>
<evidence type="ECO:0000259" key="1">
    <source>
        <dbReference type="Pfam" id="PF04998"/>
    </source>
</evidence>
<comment type="caution">
    <text evidence="2">The sequence shown here is derived from an EMBL/GenBank/DDBJ whole genome shotgun (WGS) entry which is preliminary data.</text>
</comment>
<dbReference type="AlphaFoldDB" id="A0A0F9BPC2"/>
<protein>
    <recommendedName>
        <fullName evidence="1">RNA polymerase Rpb1 domain-containing protein</fullName>
    </recommendedName>
</protein>
<dbReference type="InterPro" id="IPR007081">
    <property type="entry name" value="RNA_pol_Rpb1_5"/>
</dbReference>